<comment type="caution">
    <text evidence="1">The sequence shown here is derived from an EMBL/GenBank/DDBJ whole genome shotgun (WGS) entry which is preliminary data.</text>
</comment>
<evidence type="ECO:0000313" key="1">
    <source>
        <dbReference type="EMBL" id="TSE20600.1"/>
    </source>
</evidence>
<organism evidence="1 2">
    <name type="scientific">Tepidimonas alkaliphilus</name>
    <dbReference type="NCBI Taxonomy" id="2588942"/>
    <lineage>
        <taxon>Bacteria</taxon>
        <taxon>Pseudomonadati</taxon>
        <taxon>Pseudomonadota</taxon>
        <taxon>Betaproteobacteria</taxon>
        <taxon>Burkholderiales</taxon>
        <taxon>Tepidimonas</taxon>
    </lineage>
</organism>
<reference evidence="1 2" key="1">
    <citation type="submission" date="2019-07" db="EMBL/GenBank/DDBJ databases">
        <title>Tepidimonas alkaliphilus YIM 72238 draft genome.</title>
        <authorList>
            <person name="Da Costa M.S."/>
            <person name="Froufe H.J.C."/>
            <person name="Egas C."/>
            <person name="Albuquerque L."/>
        </authorList>
    </citation>
    <scope>NUCLEOTIDE SEQUENCE [LARGE SCALE GENOMIC DNA]</scope>
    <source>
        <strain evidence="1 2">YIM 72238</strain>
    </source>
</reference>
<dbReference type="InterPro" id="IPR013381">
    <property type="entry name" value="CRISPR-assoc_prot_Cse1"/>
</dbReference>
<dbReference type="OrthoDB" id="5450902at2"/>
<sequence length="536" mass="59312">MHDLLTDPMIGVRTIAGQQRLNLPELLAALSAGKVESYTGLRAHQADPWHVFLVQLAASIQARHPTASLPADAAYWREGLLDLAEGIPEAWQLVVEDVTKPAFLQHPWRSWDEEAADYGVKTSRGQAVFDPKATTPDELDVLVTSKNHDVKMARVGAGLAEAWLYALVMLQTTSGFLGQGNYGIVRMNGGFGSRSIVAWAESRQPSARFVAETQALEVLRAETCKKFRYAPRGMVLTWLTHWDRDSHQFHLTDGTKLEPWFIEACRPLRLRQLKDGRLMALGAGSKARQIGPKTLENGDVGDPWTPINVGDKKKGQSALTLSADGFTPQKLTALIFEDGFQLTALQKPRPGEQPGWLLASCLVRGQGTTEGFHRVEIPIPPKARLTLLHKQKRETLAHLAQSLLADAKDVSTALGVALTVLTEGGPQEADFKRVETWIGAARQQFSQQWNALYFPTLWRGADEDHQKVRADWQQQLVDRAQALLNEATSRLPLPSNRRWRALTQAQGAFVGMLSKAKLPWPVQTRADSSTTEETAA</sequence>
<dbReference type="NCBIfam" id="TIGR02547">
    <property type="entry name" value="casA_cse1"/>
    <property type="match status" value="1"/>
</dbReference>
<name>A0A554WAK3_9BURK</name>
<dbReference type="EMBL" id="VJNB01000003">
    <property type="protein sequence ID" value="TSE20600.1"/>
    <property type="molecule type" value="Genomic_DNA"/>
</dbReference>
<evidence type="ECO:0000313" key="2">
    <source>
        <dbReference type="Proteomes" id="UP000315736"/>
    </source>
</evidence>
<accession>A0A554WAK3</accession>
<proteinExistence type="predicted"/>
<dbReference type="RefSeq" id="WP_143889992.1">
    <property type="nucleotide sequence ID" value="NZ_VJNB01000003.1"/>
</dbReference>
<dbReference type="AlphaFoldDB" id="A0A554WAK3"/>
<protein>
    <submittedName>
        <fullName evidence="1">CRISPR type I-E CasA/Cse1</fullName>
    </submittedName>
</protein>
<keyword evidence="2" id="KW-1185">Reference proteome</keyword>
<dbReference type="Proteomes" id="UP000315736">
    <property type="component" value="Unassembled WGS sequence"/>
</dbReference>
<gene>
    <name evidence="1" type="ORF">Talka_00952</name>
</gene>